<dbReference type="EMBL" id="JAUSQX010000001">
    <property type="protein sequence ID" value="MDP9805559.1"/>
    <property type="molecule type" value="Genomic_DNA"/>
</dbReference>
<sequence>MTNTKTTGSSLADRNRSFDMADHPVPQGTEEIWRFTPVERMEEFFVDKVAGQAPAIEVTGGAEFETVSRDDDRVGQTVAPEDRVAALAWNSVKKAHVLTIPKDTELDEEVTVSITGDGSTDVAAMHLVIRAELHSKATVVLNHTGSARLAQGVEVQVADGANLTVVSIQDWDQDAVHVASHRMRVGRDGSLKHIVVTLGGDLVRVTSSSDFAGEGADLNMLGAYYCDEGQHIENRLLMEHNVPNCTSNSTYKGALQGEDAHVVWIGDVVIRKEAEGTETYEENRNLILTDGSRADSVPNLEIETGEIEGAGHASATAYFDDNQLFYLRSRGIPEDQARRLVVRGFFAELINQIGVSSVQNKLMESIEAELDIALELQNA</sequence>
<evidence type="ECO:0000256" key="2">
    <source>
        <dbReference type="SAM" id="MobiDB-lite"/>
    </source>
</evidence>
<proteinExistence type="inferred from homology"/>
<dbReference type="InterPro" id="IPR011542">
    <property type="entry name" value="SUF_FeS_clus_asmbl_SufD"/>
</dbReference>
<feature type="region of interest" description="Disordered" evidence="2">
    <location>
        <begin position="1"/>
        <end position="25"/>
    </location>
</feature>
<reference evidence="4 5" key="1">
    <citation type="submission" date="2023-07" db="EMBL/GenBank/DDBJ databases">
        <title>Sequencing the genomes of 1000 actinobacteria strains.</title>
        <authorList>
            <person name="Klenk H.-P."/>
        </authorList>
    </citation>
    <scope>NUCLEOTIDE SEQUENCE [LARGE SCALE GENOMIC DNA]</scope>
    <source>
        <strain evidence="4 5">DSM 17163</strain>
    </source>
</reference>
<dbReference type="Pfam" id="PF01458">
    <property type="entry name" value="SUFBD_core"/>
    <property type="match status" value="1"/>
</dbReference>
<organism evidence="4 5">
    <name type="scientific">Trueperella bonasi</name>
    <dbReference type="NCBI Taxonomy" id="312286"/>
    <lineage>
        <taxon>Bacteria</taxon>
        <taxon>Bacillati</taxon>
        <taxon>Actinomycetota</taxon>
        <taxon>Actinomycetes</taxon>
        <taxon>Actinomycetales</taxon>
        <taxon>Actinomycetaceae</taxon>
        <taxon>Trueperella</taxon>
    </lineage>
</organism>
<gene>
    <name evidence="4" type="ORF">J2S70_000141</name>
</gene>
<dbReference type="PANTHER" id="PTHR43575:SF1">
    <property type="entry name" value="PROTEIN ABCI7, CHLOROPLASTIC"/>
    <property type="match status" value="1"/>
</dbReference>
<dbReference type="Proteomes" id="UP001243212">
    <property type="component" value="Unassembled WGS sequence"/>
</dbReference>
<dbReference type="RefSeq" id="WP_307681833.1">
    <property type="nucleotide sequence ID" value="NZ_JAUSQX010000001.1"/>
</dbReference>
<dbReference type="NCBIfam" id="TIGR01981">
    <property type="entry name" value="sufD"/>
    <property type="match status" value="1"/>
</dbReference>
<feature type="compositionally biased region" description="Basic and acidic residues" evidence="2">
    <location>
        <begin position="13"/>
        <end position="22"/>
    </location>
</feature>
<evidence type="ECO:0000259" key="3">
    <source>
        <dbReference type="Pfam" id="PF01458"/>
    </source>
</evidence>
<comment type="caution">
    <text evidence="4">The sequence shown here is derived from an EMBL/GenBank/DDBJ whole genome shotgun (WGS) entry which is preliminary data.</text>
</comment>
<dbReference type="InterPro" id="IPR000825">
    <property type="entry name" value="SUF_FeS_clus_asmbl_SufBD_core"/>
</dbReference>
<dbReference type="InterPro" id="IPR055346">
    <property type="entry name" value="Fe-S_cluster_assembly_SufBD"/>
</dbReference>
<accession>A0ABT9NE00</accession>
<feature type="compositionally biased region" description="Polar residues" evidence="2">
    <location>
        <begin position="1"/>
        <end position="12"/>
    </location>
</feature>
<dbReference type="InterPro" id="IPR037284">
    <property type="entry name" value="SUF_FeS_clus_asmbl_SufBD_sf"/>
</dbReference>
<name>A0ABT9NE00_9ACTO</name>
<keyword evidence="5" id="KW-1185">Reference proteome</keyword>
<protein>
    <submittedName>
        <fullName evidence="4">Fe-S cluster assembly protein SufD</fullName>
    </submittedName>
</protein>
<feature type="domain" description="SUF system FeS cluster assembly SufBD core" evidence="3">
    <location>
        <begin position="119"/>
        <end position="345"/>
    </location>
</feature>
<comment type="similarity">
    <text evidence="1">Belongs to the iron-sulfur cluster assembly SufBD family.</text>
</comment>
<dbReference type="SUPFAM" id="SSF101960">
    <property type="entry name" value="Stabilizer of iron transporter SufD"/>
    <property type="match status" value="1"/>
</dbReference>
<evidence type="ECO:0000313" key="4">
    <source>
        <dbReference type="EMBL" id="MDP9805559.1"/>
    </source>
</evidence>
<dbReference type="PANTHER" id="PTHR43575">
    <property type="entry name" value="PROTEIN ABCI7, CHLOROPLASTIC"/>
    <property type="match status" value="1"/>
</dbReference>
<evidence type="ECO:0000256" key="1">
    <source>
        <dbReference type="ARBA" id="ARBA00043967"/>
    </source>
</evidence>
<evidence type="ECO:0000313" key="5">
    <source>
        <dbReference type="Proteomes" id="UP001243212"/>
    </source>
</evidence>